<comment type="caution">
    <text evidence="2">The sequence shown here is derived from an EMBL/GenBank/DDBJ whole genome shotgun (WGS) entry which is preliminary data.</text>
</comment>
<evidence type="ECO:0008006" key="4">
    <source>
        <dbReference type="Google" id="ProtNLM"/>
    </source>
</evidence>
<keyword evidence="1" id="KW-1133">Transmembrane helix</keyword>
<evidence type="ECO:0000313" key="2">
    <source>
        <dbReference type="EMBL" id="MFD2611408.1"/>
    </source>
</evidence>
<proteinExistence type="predicted"/>
<evidence type="ECO:0000256" key="1">
    <source>
        <dbReference type="SAM" id="Phobius"/>
    </source>
</evidence>
<sequence>MSNQRIDTIDRHFVPVKRLEKVSEILFWVFVTLSFSLLFLEDFPIVKEWVNYVFIVVTIAYSVVSLSLGLWILPAAQGHRSTNLIADSLGVALDNETTNKYYNNKQQPSLIRLGLNIFENSLFSLKISSRMLVSERVKICIWIVVMFIVILSRKTSSDLISVVAQTVFTTSLLSDYLRLEISRFQFQRVFNESWNVFLNGIPSIDQSITGVILNLATRYEAIKSSMTVSLDTDIFKEINPSATQKWEQIKARLNIE</sequence>
<reference evidence="3" key="1">
    <citation type="journal article" date="2019" name="Int. J. Syst. Evol. Microbiol.">
        <title>The Global Catalogue of Microorganisms (GCM) 10K type strain sequencing project: providing services to taxonomists for standard genome sequencing and annotation.</title>
        <authorList>
            <consortium name="The Broad Institute Genomics Platform"/>
            <consortium name="The Broad Institute Genome Sequencing Center for Infectious Disease"/>
            <person name="Wu L."/>
            <person name="Ma J."/>
        </authorList>
    </citation>
    <scope>NUCLEOTIDE SEQUENCE [LARGE SCALE GENOMIC DNA]</scope>
    <source>
        <strain evidence="3">KCTC 3950</strain>
    </source>
</reference>
<name>A0ABW5P8A8_9BACL</name>
<dbReference type="RefSeq" id="WP_377599992.1">
    <property type="nucleotide sequence ID" value="NZ_JBHUME010000002.1"/>
</dbReference>
<keyword evidence="1" id="KW-0812">Transmembrane</keyword>
<gene>
    <name evidence="2" type="ORF">ACFSUF_03110</name>
</gene>
<keyword evidence="1" id="KW-0472">Membrane</keyword>
<dbReference type="EMBL" id="JBHUME010000002">
    <property type="protein sequence ID" value="MFD2611408.1"/>
    <property type="molecule type" value="Genomic_DNA"/>
</dbReference>
<protein>
    <recommendedName>
        <fullName evidence="4">Reticulon-like protein</fullName>
    </recommendedName>
</protein>
<organism evidence="2 3">
    <name type="scientific">Paenibacillus gansuensis</name>
    <dbReference type="NCBI Taxonomy" id="306542"/>
    <lineage>
        <taxon>Bacteria</taxon>
        <taxon>Bacillati</taxon>
        <taxon>Bacillota</taxon>
        <taxon>Bacilli</taxon>
        <taxon>Bacillales</taxon>
        <taxon>Paenibacillaceae</taxon>
        <taxon>Paenibacillus</taxon>
    </lineage>
</organism>
<keyword evidence="3" id="KW-1185">Reference proteome</keyword>
<dbReference type="Proteomes" id="UP001597541">
    <property type="component" value="Unassembled WGS sequence"/>
</dbReference>
<accession>A0ABW5P8A8</accession>
<evidence type="ECO:0000313" key="3">
    <source>
        <dbReference type="Proteomes" id="UP001597541"/>
    </source>
</evidence>
<feature type="transmembrane region" description="Helical" evidence="1">
    <location>
        <begin position="52"/>
        <end position="73"/>
    </location>
</feature>
<feature type="transmembrane region" description="Helical" evidence="1">
    <location>
        <begin position="21"/>
        <end position="40"/>
    </location>
</feature>